<protein>
    <recommendedName>
        <fullName evidence="3">SKP1 component POZ domain-containing protein</fullName>
    </recommendedName>
</protein>
<feature type="domain" description="SKP1 component POZ" evidence="3">
    <location>
        <begin position="55"/>
        <end position="116"/>
    </location>
</feature>
<comment type="pathway">
    <text evidence="1">Protein modification; protein ubiquitination.</text>
</comment>
<reference evidence="4" key="1">
    <citation type="journal article" date="2012" name="Nat. Biotechnol.">
        <title>Reference genome sequence of the model plant Setaria.</title>
        <authorList>
            <person name="Bennetzen J.L."/>
            <person name="Schmutz J."/>
            <person name="Wang H."/>
            <person name="Percifield R."/>
            <person name="Hawkins J."/>
            <person name="Pontaroli A.C."/>
            <person name="Estep M."/>
            <person name="Feng L."/>
            <person name="Vaughn J.N."/>
            <person name="Grimwood J."/>
            <person name="Jenkins J."/>
            <person name="Barry K."/>
            <person name="Lindquist E."/>
            <person name="Hellsten U."/>
            <person name="Deshpande S."/>
            <person name="Wang X."/>
            <person name="Wu X."/>
            <person name="Mitros T."/>
            <person name="Triplett J."/>
            <person name="Yang X."/>
            <person name="Ye C.Y."/>
            <person name="Mauro-Herrera M."/>
            <person name="Wang L."/>
            <person name="Li P."/>
            <person name="Sharma M."/>
            <person name="Sharma R."/>
            <person name="Ronald P.C."/>
            <person name="Panaud O."/>
            <person name="Kellogg E.A."/>
            <person name="Brutnell T.P."/>
            <person name="Doust A.N."/>
            <person name="Tuskan G.A."/>
            <person name="Rokhsar D."/>
            <person name="Devos K.M."/>
        </authorList>
    </citation>
    <scope>NUCLEOTIDE SEQUENCE [LARGE SCALE GENOMIC DNA]</scope>
    <source>
        <strain evidence="4">Yugu1</strain>
    </source>
</reference>
<dbReference type="STRING" id="4555.A0A368SG78"/>
<dbReference type="InterPro" id="IPR016073">
    <property type="entry name" value="Skp1_comp_POZ"/>
</dbReference>
<name>A0A368SG78_SETIT</name>
<dbReference type="SMR" id="A0A368SG78"/>
<sequence length="141" mass="15119">MEAASPLPGDSSVVAASWDEDGKGKVRLLGCERKVFQVDTTVIDDLAAPGEDDAKKFKFKSWDGVVFEVDRAVAMQSLTFGNLICDDPTGDSVVPLVLELGSKVLGRVMEYCEKHARRGGARGVGCGFHQGRPDHATPLLT</sequence>
<accession>A0A368SG78</accession>
<dbReference type="EMBL" id="CM003536">
    <property type="protein sequence ID" value="RCV41388.1"/>
    <property type="molecule type" value="Genomic_DNA"/>
</dbReference>
<dbReference type="SMART" id="SM00512">
    <property type="entry name" value="Skp1"/>
    <property type="match status" value="1"/>
</dbReference>
<dbReference type="GO" id="GO:0006511">
    <property type="term" value="P:ubiquitin-dependent protein catabolic process"/>
    <property type="evidence" value="ECO:0007669"/>
    <property type="project" value="InterPro"/>
</dbReference>
<dbReference type="SUPFAM" id="SSF54695">
    <property type="entry name" value="POZ domain"/>
    <property type="match status" value="1"/>
</dbReference>
<evidence type="ECO:0000256" key="1">
    <source>
        <dbReference type="ARBA" id="ARBA00004906"/>
    </source>
</evidence>
<gene>
    <name evidence="4" type="ORF">SETIT_9G132000v2</name>
</gene>
<dbReference type="GO" id="GO:0009867">
    <property type="term" value="P:jasmonic acid mediated signaling pathway"/>
    <property type="evidence" value="ECO:0007669"/>
    <property type="project" value="UniProtKB-ARBA"/>
</dbReference>
<reference evidence="4" key="2">
    <citation type="submission" date="2015-07" db="EMBL/GenBank/DDBJ databases">
        <authorList>
            <person name="Noorani M."/>
        </authorList>
    </citation>
    <scope>NUCLEOTIDE SEQUENCE</scope>
    <source>
        <strain evidence="4">Yugu1</strain>
    </source>
</reference>
<dbReference type="Gene3D" id="3.30.710.10">
    <property type="entry name" value="Potassium Channel Kv1.1, Chain A"/>
    <property type="match status" value="1"/>
</dbReference>
<dbReference type="InterPro" id="IPR001232">
    <property type="entry name" value="SKP1-like"/>
</dbReference>
<organism evidence="4">
    <name type="scientific">Setaria italica</name>
    <name type="common">Foxtail millet</name>
    <name type="synonym">Panicum italicum</name>
    <dbReference type="NCBI Taxonomy" id="4555"/>
    <lineage>
        <taxon>Eukaryota</taxon>
        <taxon>Viridiplantae</taxon>
        <taxon>Streptophyta</taxon>
        <taxon>Embryophyta</taxon>
        <taxon>Tracheophyta</taxon>
        <taxon>Spermatophyta</taxon>
        <taxon>Magnoliopsida</taxon>
        <taxon>Liliopsida</taxon>
        <taxon>Poales</taxon>
        <taxon>Poaceae</taxon>
        <taxon>PACMAD clade</taxon>
        <taxon>Panicoideae</taxon>
        <taxon>Panicodae</taxon>
        <taxon>Paniceae</taxon>
        <taxon>Cenchrinae</taxon>
        <taxon>Setaria</taxon>
    </lineage>
</organism>
<comment type="similarity">
    <text evidence="2">Belongs to the SKP1 family.</text>
</comment>
<evidence type="ECO:0000259" key="3">
    <source>
        <dbReference type="Pfam" id="PF03931"/>
    </source>
</evidence>
<dbReference type="InterPro" id="IPR011333">
    <property type="entry name" value="SKP1/BTB/POZ_sf"/>
</dbReference>
<dbReference type="Pfam" id="PF03931">
    <property type="entry name" value="Skp1_POZ"/>
    <property type="match status" value="1"/>
</dbReference>
<evidence type="ECO:0000313" key="4">
    <source>
        <dbReference type="EMBL" id="RCV41388.1"/>
    </source>
</evidence>
<dbReference type="OrthoDB" id="2006174at2759"/>
<dbReference type="AlphaFoldDB" id="A0A368SG78"/>
<evidence type="ECO:0000256" key="2">
    <source>
        <dbReference type="ARBA" id="ARBA00009993"/>
    </source>
</evidence>
<proteinExistence type="inferred from homology"/>